<feature type="transmembrane region" description="Helical" evidence="7">
    <location>
        <begin position="15"/>
        <end position="37"/>
    </location>
</feature>
<dbReference type="PANTHER" id="PTHR40043">
    <property type="entry name" value="UPF0719 INNER MEMBRANE PROTEIN YJFL"/>
    <property type="match status" value="1"/>
</dbReference>
<evidence type="ECO:0000256" key="5">
    <source>
        <dbReference type="ARBA" id="ARBA00022989"/>
    </source>
</evidence>
<organism evidence="8 9">
    <name type="scientific">Vibrio metschnikovii</name>
    <dbReference type="NCBI Taxonomy" id="28172"/>
    <lineage>
        <taxon>Bacteria</taxon>
        <taxon>Pseudomonadati</taxon>
        <taxon>Pseudomonadota</taxon>
        <taxon>Gammaproteobacteria</taxon>
        <taxon>Vibrionales</taxon>
        <taxon>Vibrionaceae</taxon>
        <taxon>Vibrio</taxon>
    </lineage>
</organism>
<dbReference type="Pfam" id="PF03994">
    <property type="entry name" value="DUF350"/>
    <property type="match status" value="1"/>
</dbReference>
<evidence type="ECO:0000256" key="7">
    <source>
        <dbReference type="SAM" id="Phobius"/>
    </source>
</evidence>
<reference evidence="8" key="1">
    <citation type="submission" date="2020-08" db="EMBL/GenBank/DDBJ databases">
        <title>Genome Sequencing and Pan-Genome Analysis of Migratory bird Vibrio Strains, Inner Mongolia.</title>
        <authorList>
            <person name="Zheng L."/>
        </authorList>
    </citation>
    <scope>NUCLEOTIDE SEQUENCE</scope>
    <source>
        <strain evidence="8">M13F</strain>
    </source>
</reference>
<keyword evidence="4 7" id="KW-0812">Transmembrane</keyword>
<gene>
    <name evidence="8" type="ORF">H8Q88_20125</name>
</gene>
<comment type="similarity">
    <text evidence="2">Belongs to the UPF0719 family.</text>
</comment>
<keyword evidence="9" id="KW-1185">Reference proteome</keyword>
<dbReference type="AlphaFoldDB" id="A0A9X0UKM7"/>
<dbReference type="EMBL" id="JACRUP010000027">
    <property type="protein sequence ID" value="MBC5853189.1"/>
    <property type="molecule type" value="Genomic_DNA"/>
</dbReference>
<evidence type="ECO:0000256" key="2">
    <source>
        <dbReference type="ARBA" id="ARBA00005779"/>
    </source>
</evidence>
<dbReference type="PANTHER" id="PTHR40043:SF1">
    <property type="entry name" value="UPF0719 INNER MEMBRANE PROTEIN YJFL"/>
    <property type="match status" value="1"/>
</dbReference>
<accession>A0A9X0UKM7</accession>
<evidence type="ECO:0000313" key="9">
    <source>
        <dbReference type="Proteomes" id="UP000615796"/>
    </source>
</evidence>
<feature type="transmembrane region" description="Helical" evidence="7">
    <location>
        <begin position="120"/>
        <end position="140"/>
    </location>
</feature>
<protein>
    <submittedName>
        <fullName evidence="8">DUF350 domain-containing protein</fullName>
    </submittedName>
</protein>
<evidence type="ECO:0000256" key="3">
    <source>
        <dbReference type="ARBA" id="ARBA00022475"/>
    </source>
</evidence>
<comment type="caution">
    <text evidence="8">The sequence shown here is derived from an EMBL/GenBank/DDBJ whole genome shotgun (WGS) entry which is preliminary data.</text>
</comment>
<keyword evidence="3" id="KW-1003">Cell membrane</keyword>
<evidence type="ECO:0000256" key="4">
    <source>
        <dbReference type="ARBA" id="ARBA00022692"/>
    </source>
</evidence>
<feature type="transmembrane region" description="Helical" evidence="7">
    <location>
        <begin position="57"/>
        <end position="74"/>
    </location>
</feature>
<dbReference type="GO" id="GO:0005886">
    <property type="term" value="C:plasma membrane"/>
    <property type="evidence" value="ECO:0007669"/>
    <property type="project" value="UniProtKB-SubCell"/>
</dbReference>
<dbReference type="RefSeq" id="WP_187027337.1">
    <property type="nucleotide sequence ID" value="NZ_JACRUP010000027.1"/>
</dbReference>
<evidence type="ECO:0000313" key="8">
    <source>
        <dbReference type="EMBL" id="MBC5853189.1"/>
    </source>
</evidence>
<sequence>MVQFISEDFSITASLMGLVPFGIYLGISFLMVFFFLFLYKAITPYNEIELIRNKSQAAAISLGGALIGFSIPLTTSMEQSVNIADFLIWGSISASVQILTFFFVRILVGDIANRMKNNEIGTGIILAASSITMGMLNASAATY</sequence>
<comment type="subcellular location">
    <subcellularLocation>
        <location evidence="1">Cell membrane</location>
        <topology evidence="1">Multi-pass membrane protein</topology>
    </subcellularLocation>
</comment>
<evidence type="ECO:0000256" key="1">
    <source>
        <dbReference type="ARBA" id="ARBA00004651"/>
    </source>
</evidence>
<dbReference type="InterPro" id="IPR007140">
    <property type="entry name" value="DUF350"/>
</dbReference>
<name>A0A9X0UKM7_VIBME</name>
<keyword evidence="5 7" id="KW-1133">Transmembrane helix</keyword>
<evidence type="ECO:0000256" key="6">
    <source>
        <dbReference type="ARBA" id="ARBA00023136"/>
    </source>
</evidence>
<keyword evidence="6 7" id="KW-0472">Membrane</keyword>
<proteinExistence type="inferred from homology"/>
<dbReference type="Proteomes" id="UP000615796">
    <property type="component" value="Unassembled WGS sequence"/>
</dbReference>
<feature type="transmembrane region" description="Helical" evidence="7">
    <location>
        <begin position="86"/>
        <end position="108"/>
    </location>
</feature>